<dbReference type="PANTHER" id="PTHR10953">
    <property type="entry name" value="UBIQUITIN-ACTIVATING ENZYME E1"/>
    <property type="match status" value="1"/>
</dbReference>
<dbReference type="Pfam" id="PF00899">
    <property type="entry name" value="ThiF"/>
    <property type="match status" value="1"/>
</dbReference>
<reference evidence="9" key="1">
    <citation type="journal article" date="2014" name="Microb. Cell Fact.">
        <title>Exploiting Issatchenkia orientalis SD108 for succinic acid production.</title>
        <authorList>
            <person name="Xiao H."/>
            <person name="Shao Z."/>
            <person name="Jiang Y."/>
            <person name="Dole S."/>
            <person name="Zhao H."/>
        </authorList>
    </citation>
    <scope>NUCLEOTIDE SEQUENCE [LARGE SCALE GENOMIC DNA]</scope>
    <source>
        <strain evidence="9">SD108</strain>
    </source>
</reference>
<name>A0A099P1H2_PICKU</name>
<evidence type="ECO:0000259" key="7">
    <source>
        <dbReference type="Pfam" id="PF00899"/>
    </source>
</evidence>
<evidence type="ECO:0000313" key="8">
    <source>
        <dbReference type="EMBL" id="KGK38032.1"/>
    </source>
</evidence>
<dbReference type="EMBL" id="JQFK01000025">
    <property type="protein sequence ID" value="KGK38032.1"/>
    <property type="molecule type" value="Genomic_DNA"/>
</dbReference>
<protein>
    <recommendedName>
        <fullName evidence="6">NEDD8-activating enzyme E1 regulatory subunit</fullName>
    </recommendedName>
</protein>
<dbReference type="Gene3D" id="3.40.50.720">
    <property type="entry name" value="NAD(P)-binding Rossmann-like Domain"/>
    <property type="match status" value="2"/>
</dbReference>
<keyword evidence="4" id="KW-0963">Cytoplasm</keyword>
<accession>A0A099P1H2</accession>
<comment type="function">
    <text evidence="6">Regulatory subunit of the dimeric UBA3-ULA1 E1 enzyme.</text>
</comment>
<dbReference type="Proteomes" id="UP000029867">
    <property type="component" value="Unassembled WGS sequence"/>
</dbReference>
<dbReference type="SUPFAM" id="SSF69572">
    <property type="entry name" value="Activating enzymes of the ubiquitin-like proteins"/>
    <property type="match status" value="1"/>
</dbReference>
<comment type="caution">
    <text evidence="8">The sequence shown here is derived from an EMBL/GenBank/DDBJ whole genome shotgun (WGS) entry which is preliminary data.</text>
</comment>
<evidence type="ECO:0000256" key="4">
    <source>
        <dbReference type="ARBA" id="ARBA00022490"/>
    </source>
</evidence>
<evidence type="ECO:0000256" key="3">
    <source>
        <dbReference type="ARBA" id="ARBA00006868"/>
    </source>
</evidence>
<dbReference type="InterPro" id="IPR045886">
    <property type="entry name" value="ThiF/MoeB/HesA"/>
</dbReference>
<sequence>MSNDKYDRQVRLWNTAGQRALHESSVALVNISTLAAEALKNIVLPGVGTVTILDAGVVDETDVAANFFYTRGDLAKSRAAVLASVLQDLNPDVSIHYRDSIPPAEDVHFWSQFHCVLYTAVPYPLVDASALFNTCWDMDVPVCKVGSLGFYAYLKIQLREHAVVESHGNNLHDLRLDFPWPELQAYLDSVDIDPITNSEYYKIPFSVILTKLNQEYVKRHGTSPTTKQLRNSILDTYKTMDDPNVHEAYKKAYLIMKQSPPISDNIKEIFSYLSHSQSHATTHSSTNSLYIFQILAKSLKCFYEEFGVLPISGVLPDMESDTNAYLTLKKIYLDKFNSDKSYIRNKAITLIDQQDGDSSLLSDDTLVTFMRNARYLKIITGTKIDKDSQILQFFRSLGDESLKLKALIYLAFLIVEQFARLHGDWPTWNNRSELRALSISILCNDNNIDSYPENLDKILDELCRAFGNELHNISAIFGGVVAQEVIKLLTNQYVPVDNCVVLDGILGKTSTFKL</sequence>
<dbReference type="GO" id="GO:0005737">
    <property type="term" value="C:cytoplasm"/>
    <property type="evidence" value="ECO:0007669"/>
    <property type="project" value="UniProtKB-SubCell"/>
</dbReference>
<dbReference type="AlphaFoldDB" id="A0A099P1H2"/>
<evidence type="ECO:0000256" key="2">
    <source>
        <dbReference type="ARBA" id="ARBA00005032"/>
    </source>
</evidence>
<comment type="similarity">
    <text evidence="3 6">Belongs to the ubiquitin-activating E1 family. ULA1 subfamily.</text>
</comment>
<dbReference type="PIRSF" id="PIRSF039099">
    <property type="entry name" value="APP-BP1"/>
    <property type="match status" value="1"/>
</dbReference>
<dbReference type="GO" id="GO:0045116">
    <property type="term" value="P:protein neddylation"/>
    <property type="evidence" value="ECO:0007669"/>
    <property type="project" value="UniProtKB-UniRule"/>
</dbReference>
<gene>
    <name evidence="8" type="ORF">JL09_g2826</name>
</gene>
<keyword evidence="5 6" id="KW-0833">Ubl conjugation pathway</keyword>
<dbReference type="eggNOG" id="KOG2016">
    <property type="taxonomic scope" value="Eukaryota"/>
</dbReference>
<proteinExistence type="inferred from homology"/>
<dbReference type="PANTHER" id="PTHR10953:SF29">
    <property type="entry name" value="NEDD8-ACTIVATING ENZYME E1 REGULATORY SUBUNIT"/>
    <property type="match status" value="1"/>
</dbReference>
<dbReference type="InterPro" id="IPR030667">
    <property type="entry name" value="APP-BP1"/>
</dbReference>
<comment type="subcellular location">
    <subcellularLocation>
        <location evidence="1">Cytoplasm</location>
    </subcellularLocation>
</comment>
<evidence type="ECO:0000256" key="5">
    <source>
        <dbReference type="ARBA" id="ARBA00022786"/>
    </source>
</evidence>
<evidence type="ECO:0000313" key="9">
    <source>
        <dbReference type="Proteomes" id="UP000029867"/>
    </source>
</evidence>
<evidence type="ECO:0000256" key="1">
    <source>
        <dbReference type="ARBA" id="ARBA00004496"/>
    </source>
</evidence>
<comment type="pathway">
    <text evidence="2 6">Protein modification; protein neddylation.</text>
</comment>
<dbReference type="UniPathway" id="UPA00885"/>
<organism evidence="8 9">
    <name type="scientific">Pichia kudriavzevii</name>
    <name type="common">Yeast</name>
    <name type="synonym">Issatchenkia orientalis</name>
    <dbReference type="NCBI Taxonomy" id="4909"/>
    <lineage>
        <taxon>Eukaryota</taxon>
        <taxon>Fungi</taxon>
        <taxon>Dikarya</taxon>
        <taxon>Ascomycota</taxon>
        <taxon>Saccharomycotina</taxon>
        <taxon>Pichiomycetes</taxon>
        <taxon>Pichiales</taxon>
        <taxon>Pichiaceae</taxon>
        <taxon>Pichia</taxon>
    </lineage>
</organism>
<evidence type="ECO:0000256" key="6">
    <source>
        <dbReference type="PIRNR" id="PIRNR039099"/>
    </source>
</evidence>
<dbReference type="GO" id="GO:0019781">
    <property type="term" value="F:NEDD8 activating enzyme activity"/>
    <property type="evidence" value="ECO:0007669"/>
    <property type="project" value="UniProtKB-UniRule"/>
</dbReference>
<dbReference type="InterPro" id="IPR035985">
    <property type="entry name" value="Ubiquitin-activating_enz"/>
</dbReference>
<feature type="domain" description="THIF-type NAD/FAD binding fold" evidence="7">
    <location>
        <begin position="6"/>
        <end position="504"/>
    </location>
</feature>
<dbReference type="InterPro" id="IPR000594">
    <property type="entry name" value="ThiF_NAD_FAD-bd"/>
</dbReference>
<dbReference type="HOGENOM" id="CLU_019618_2_1_1"/>
<dbReference type="VEuPathDB" id="FungiDB:C5L36_0B03210"/>